<name>A0AA40EKE8_9PEZI</name>
<dbReference type="Proteomes" id="UP001172155">
    <property type="component" value="Unassembled WGS sequence"/>
</dbReference>
<feature type="region of interest" description="Disordered" evidence="1">
    <location>
        <begin position="1"/>
        <end position="40"/>
    </location>
</feature>
<evidence type="ECO:0000259" key="2">
    <source>
        <dbReference type="Pfam" id="PF10056"/>
    </source>
</evidence>
<feature type="region of interest" description="Disordered" evidence="1">
    <location>
        <begin position="286"/>
        <end position="500"/>
    </location>
</feature>
<dbReference type="Pfam" id="PF10056">
    <property type="entry name" value="DUF2293"/>
    <property type="match status" value="1"/>
</dbReference>
<comment type="caution">
    <text evidence="3">The sequence shown here is derived from an EMBL/GenBank/DDBJ whole genome shotgun (WGS) entry which is preliminary data.</text>
</comment>
<dbReference type="InterPro" id="IPR018744">
    <property type="entry name" value="DUF2293"/>
</dbReference>
<keyword evidence="4" id="KW-1185">Reference proteome</keyword>
<evidence type="ECO:0000313" key="3">
    <source>
        <dbReference type="EMBL" id="KAK0740979.1"/>
    </source>
</evidence>
<feature type="compositionally biased region" description="Basic and acidic residues" evidence="1">
    <location>
        <begin position="383"/>
        <end position="401"/>
    </location>
</feature>
<protein>
    <recommendedName>
        <fullName evidence="2">DUF2293 domain-containing protein</fullName>
    </recommendedName>
</protein>
<feature type="region of interest" description="Disordered" evidence="1">
    <location>
        <begin position="145"/>
        <end position="164"/>
    </location>
</feature>
<gene>
    <name evidence="3" type="ORF">B0T18DRAFT_221539</name>
</gene>
<dbReference type="PANTHER" id="PTHR38113:SF1">
    <property type="entry name" value="DUF2293 DOMAIN-CONTAINING PROTEIN"/>
    <property type="match status" value="1"/>
</dbReference>
<feature type="domain" description="DUF2293" evidence="2">
    <location>
        <begin position="177"/>
        <end position="265"/>
    </location>
</feature>
<sequence length="500" mass="55829">MAREKKGGPGAATGLHAKDRHKRDRKGNVIDWTAPLPPGLVARQAMPQPSSKHKSWFELMENKGKKKKLEFQYTESIVPPPGFEFVPAGNPALTTKCKELSREQEAMIFIVTSTTGRFSRALSTHLNRVGHHIRQSIVEKAREALGGNQETSHEADPSLPEPIPQRQEDIDAQADAAIRDLFPRIPNTDRQMIIQHAFNKSNRKNSEPLVGLAADISLSRRVQLAVLAHIRHTHTRYDQLLRETTYVNARKAVEPVCLDILLKWRGDEETGRDQLDEILCEVVVISDSETEDEDDEDDEEGEESSSDVSFSDDAADRNDITEKALLPVPVEQPTVEDQSASRPARAARPTLRSRAHTERNNKIARKDRRAAVKSHKGFSRYQAARDKAWHQAIERRRHDDPEVQYSTNVAMSDRPVHSNPSPQQPAGFSFGYPAPRNEQDLPEQPPRPGQFYSGWGAPPPGPPIAERERPAHGNVSLPNDAPYGYSHARGGNSGAPRFGL</sequence>
<feature type="compositionally biased region" description="Basic residues" evidence="1">
    <location>
        <begin position="362"/>
        <end position="378"/>
    </location>
</feature>
<reference evidence="3" key="1">
    <citation type="submission" date="2023-06" db="EMBL/GenBank/DDBJ databases">
        <title>Genome-scale phylogeny and comparative genomics of the fungal order Sordariales.</title>
        <authorList>
            <consortium name="Lawrence Berkeley National Laboratory"/>
            <person name="Hensen N."/>
            <person name="Bonometti L."/>
            <person name="Westerberg I."/>
            <person name="Brannstrom I.O."/>
            <person name="Guillou S."/>
            <person name="Cros-Aarteil S."/>
            <person name="Calhoun S."/>
            <person name="Haridas S."/>
            <person name="Kuo A."/>
            <person name="Mondo S."/>
            <person name="Pangilinan J."/>
            <person name="Riley R."/>
            <person name="LaButti K."/>
            <person name="Andreopoulos B."/>
            <person name="Lipzen A."/>
            <person name="Chen C."/>
            <person name="Yanf M."/>
            <person name="Daum C."/>
            <person name="Ng V."/>
            <person name="Clum A."/>
            <person name="Steindorff A."/>
            <person name="Ohm R."/>
            <person name="Martin F."/>
            <person name="Silar P."/>
            <person name="Natvig D."/>
            <person name="Lalanne C."/>
            <person name="Gautier V."/>
            <person name="Ament-velasquez S.L."/>
            <person name="Kruys A."/>
            <person name="Hutchinson M.I."/>
            <person name="Powell A.J."/>
            <person name="Barry K."/>
            <person name="Miller A.N."/>
            <person name="Grigoriev I.V."/>
            <person name="Debuchy R."/>
            <person name="Gladieux P."/>
            <person name="Thoren M.H."/>
            <person name="Johannesson H."/>
        </authorList>
    </citation>
    <scope>NUCLEOTIDE SEQUENCE</scope>
    <source>
        <strain evidence="3">SMH3187-1</strain>
    </source>
</reference>
<dbReference type="EMBL" id="JAUKUD010000006">
    <property type="protein sequence ID" value="KAK0740979.1"/>
    <property type="molecule type" value="Genomic_DNA"/>
</dbReference>
<proteinExistence type="predicted"/>
<organism evidence="3 4">
    <name type="scientific">Schizothecium vesticola</name>
    <dbReference type="NCBI Taxonomy" id="314040"/>
    <lineage>
        <taxon>Eukaryota</taxon>
        <taxon>Fungi</taxon>
        <taxon>Dikarya</taxon>
        <taxon>Ascomycota</taxon>
        <taxon>Pezizomycotina</taxon>
        <taxon>Sordariomycetes</taxon>
        <taxon>Sordariomycetidae</taxon>
        <taxon>Sordariales</taxon>
        <taxon>Schizotheciaceae</taxon>
        <taxon>Schizothecium</taxon>
    </lineage>
</organism>
<evidence type="ECO:0000313" key="4">
    <source>
        <dbReference type="Proteomes" id="UP001172155"/>
    </source>
</evidence>
<dbReference type="PANTHER" id="PTHR38113">
    <property type="match status" value="1"/>
</dbReference>
<evidence type="ECO:0000256" key="1">
    <source>
        <dbReference type="SAM" id="MobiDB-lite"/>
    </source>
</evidence>
<dbReference type="AlphaFoldDB" id="A0AA40EKE8"/>
<feature type="compositionally biased region" description="Acidic residues" evidence="1">
    <location>
        <begin position="288"/>
        <end position="305"/>
    </location>
</feature>
<accession>A0AA40EKE8</accession>
<feature type="compositionally biased region" description="Low complexity" evidence="1">
    <location>
        <begin position="340"/>
        <end position="352"/>
    </location>
</feature>